<reference evidence="4 5" key="1">
    <citation type="journal article" date="2016" name="Mol. Biol. Evol.">
        <title>Comparative Genomics of Early-Diverging Mushroom-Forming Fungi Provides Insights into the Origins of Lignocellulose Decay Capabilities.</title>
        <authorList>
            <person name="Nagy L.G."/>
            <person name="Riley R."/>
            <person name="Tritt A."/>
            <person name="Adam C."/>
            <person name="Daum C."/>
            <person name="Floudas D."/>
            <person name="Sun H."/>
            <person name="Yadav J.S."/>
            <person name="Pangilinan J."/>
            <person name="Larsson K.H."/>
            <person name="Matsuura K."/>
            <person name="Barry K."/>
            <person name="Labutti K."/>
            <person name="Kuo R."/>
            <person name="Ohm R.A."/>
            <person name="Bhattacharya S.S."/>
            <person name="Shirouzu T."/>
            <person name="Yoshinaga Y."/>
            <person name="Martin F.M."/>
            <person name="Grigoriev I.V."/>
            <person name="Hibbett D.S."/>
        </authorList>
    </citation>
    <scope>NUCLEOTIDE SEQUENCE [LARGE SCALE GENOMIC DNA]</scope>
    <source>
        <strain evidence="4 5">L-15889</strain>
    </source>
</reference>
<feature type="region of interest" description="Disordered" evidence="2">
    <location>
        <begin position="637"/>
        <end position="660"/>
    </location>
</feature>
<keyword evidence="1" id="KW-0694">RNA-binding</keyword>
<feature type="compositionally biased region" description="Polar residues" evidence="2">
    <location>
        <begin position="734"/>
        <end position="755"/>
    </location>
</feature>
<feature type="compositionally biased region" description="Polar residues" evidence="2">
    <location>
        <begin position="641"/>
        <end position="660"/>
    </location>
</feature>
<dbReference type="GO" id="GO:0003723">
    <property type="term" value="F:RNA binding"/>
    <property type="evidence" value="ECO:0007669"/>
    <property type="project" value="UniProtKB-KW"/>
</dbReference>
<comment type="catalytic activity">
    <reaction evidence="1">
        <text>RNA(n) + a ribonucleoside 5'-triphosphate = RNA(n+1) + diphosphate</text>
        <dbReference type="Rhea" id="RHEA:21248"/>
        <dbReference type="Rhea" id="RHEA-COMP:14527"/>
        <dbReference type="Rhea" id="RHEA-COMP:17342"/>
        <dbReference type="ChEBI" id="CHEBI:33019"/>
        <dbReference type="ChEBI" id="CHEBI:61557"/>
        <dbReference type="ChEBI" id="CHEBI:140395"/>
        <dbReference type="EC" id="2.7.7.48"/>
    </reaction>
</comment>
<feature type="domain" description="RDRP core" evidence="3">
    <location>
        <begin position="344"/>
        <end position="477"/>
    </location>
</feature>
<evidence type="ECO:0000256" key="1">
    <source>
        <dbReference type="RuleBase" id="RU363098"/>
    </source>
</evidence>
<comment type="similarity">
    <text evidence="1">Belongs to the RdRP family.</text>
</comment>
<feature type="domain" description="RDRP core" evidence="3">
    <location>
        <begin position="220"/>
        <end position="327"/>
    </location>
</feature>
<dbReference type="PANTHER" id="PTHR23079:SF55">
    <property type="entry name" value="RNA-DIRECTED RNA POLYMERASE"/>
    <property type="match status" value="1"/>
</dbReference>
<dbReference type="EC" id="2.7.7.48" evidence="1"/>
<evidence type="ECO:0000256" key="2">
    <source>
        <dbReference type="SAM" id="MobiDB-lite"/>
    </source>
</evidence>
<feature type="non-terminal residue" evidence="4">
    <location>
        <position position="755"/>
    </location>
</feature>
<dbReference type="GO" id="GO:0030422">
    <property type="term" value="P:siRNA processing"/>
    <property type="evidence" value="ECO:0007669"/>
    <property type="project" value="TreeGrafter"/>
</dbReference>
<dbReference type="STRING" id="1314783.A0A165UAC8"/>
<organism evidence="4 5">
    <name type="scientific">Daedalea quercina L-15889</name>
    <dbReference type="NCBI Taxonomy" id="1314783"/>
    <lineage>
        <taxon>Eukaryota</taxon>
        <taxon>Fungi</taxon>
        <taxon>Dikarya</taxon>
        <taxon>Basidiomycota</taxon>
        <taxon>Agaricomycotina</taxon>
        <taxon>Agaricomycetes</taxon>
        <taxon>Polyporales</taxon>
        <taxon>Fomitopsis</taxon>
    </lineage>
</organism>
<feature type="region of interest" description="Disordered" evidence="2">
    <location>
        <begin position="726"/>
        <end position="755"/>
    </location>
</feature>
<accession>A0A165UAC8</accession>
<protein>
    <recommendedName>
        <fullName evidence="1">RNA-dependent RNA polymerase</fullName>
        <ecNumber evidence="1">2.7.7.48</ecNumber>
    </recommendedName>
</protein>
<dbReference type="InterPro" id="IPR007855">
    <property type="entry name" value="RDRP"/>
</dbReference>
<feature type="domain" description="RDRP core" evidence="3">
    <location>
        <begin position="22"/>
        <end position="204"/>
    </location>
</feature>
<dbReference type="InterPro" id="IPR057596">
    <property type="entry name" value="RDRP_core"/>
</dbReference>
<keyword evidence="1" id="KW-0808">Transferase</keyword>
<evidence type="ECO:0000313" key="5">
    <source>
        <dbReference type="Proteomes" id="UP000076727"/>
    </source>
</evidence>
<evidence type="ECO:0000313" key="4">
    <source>
        <dbReference type="EMBL" id="KZT74627.1"/>
    </source>
</evidence>
<dbReference type="GO" id="GO:0003968">
    <property type="term" value="F:RNA-directed RNA polymerase activity"/>
    <property type="evidence" value="ECO:0007669"/>
    <property type="project" value="UniProtKB-KW"/>
</dbReference>
<dbReference type="AlphaFoldDB" id="A0A165UAC8"/>
<name>A0A165UAC8_9APHY</name>
<proteinExistence type="inferred from homology"/>
<keyword evidence="1" id="KW-0696">RNA-directed RNA polymerase</keyword>
<evidence type="ECO:0000259" key="3">
    <source>
        <dbReference type="Pfam" id="PF05183"/>
    </source>
</evidence>
<dbReference type="EMBL" id="KV429033">
    <property type="protein sequence ID" value="KZT74627.1"/>
    <property type="molecule type" value="Genomic_DNA"/>
</dbReference>
<keyword evidence="5" id="KW-1185">Reference proteome</keyword>
<dbReference type="PANTHER" id="PTHR23079">
    <property type="entry name" value="RNA-DEPENDENT RNA POLYMERASE"/>
    <property type="match status" value="1"/>
</dbReference>
<gene>
    <name evidence="4" type="ORF">DAEQUDRAFT_660542</name>
</gene>
<keyword evidence="1" id="KW-0548">Nucleotidyltransferase</keyword>
<dbReference type="Pfam" id="PF05183">
    <property type="entry name" value="RdRP"/>
    <property type="match status" value="3"/>
</dbReference>
<dbReference type="GO" id="GO:0031380">
    <property type="term" value="C:nuclear RNA-directed RNA polymerase complex"/>
    <property type="evidence" value="ECO:0007669"/>
    <property type="project" value="TreeGrafter"/>
</dbReference>
<dbReference type="OrthoDB" id="6513042at2759"/>
<dbReference type="Proteomes" id="UP000076727">
    <property type="component" value="Unassembled WGS sequence"/>
</dbReference>
<sequence>MVNIPYVSVLVARATKTSVTDPEEQPHHSFRAARLVGDSRRFLFVTFPREELDSWAIRSRLSRWIKNGLHLQDTQYAWLGYSDSHVKSGKVVLFREDMGWTVSRLLREIGDVRQVFVRHGYGKYAARLGLSFSSTIDALDIGDDRSVLLEDLRAPDTSLHTDGCGMIRRSLALKICKLLQIPKDTSVFQIRRGGTKGLLVCYPDEDFERLCNEENKLVDKATVIRKLLLDQLDLIGAIANDRDKALKAVGGDLDANSTAFHQDLYSMLLANHDLREPYVEWKLNGFQQMQYQTLREKLNVAVEDSAYVFGVVDEYAVLEPDEVFVNLPGRVGVITRPNVVVCRDLDGDEYLVSWDSDLVPQGAHCHEFEGRPPSATATGPTIPSRAELNMDKAAVDTFVEHHFNSLLGSMATEWKRLAICTRHLADEPYARKLQPLVESALDAMKSGTNMEVLKDQFQKVKREAQRAATNRPRDDFENPLEVLRKLIPTKNGEAQSADTEHVCDETLNIRHQDPETWDSHLDEAPEVMKLFNKELFGAIRRDQAWNNDKGKPRKRSPKHAEIVTLRYRERYFGGGTFAEMYMQRMRASAWYSYGYSQGKQAFAWLGLSYLNEIRSIWSNHNRPVLYVGSTTIPTGRDLAPSLSSQSISRESTLRSTASDSARSTILAHTVSESSRSVLTNPKPDCPVASQLPPCTTGGPHEGWRKAGNRHSRTYTCKTCGFKCQERKREDQWQGDPSWTSQPTASQSRVPTASSS</sequence>